<dbReference type="Proteomes" id="UP000838763">
    <property type="component" value="Unassembled WGS sequence"/>
</dbReference>
<proteinExistence type="predicted"/>
<dbReference type="GO" id="GO:0005524">
    <property type="term" value="F:ATP binding"/>
    <property type="evidence" value="ECO:0007669"/>
    <property type="project" value="UniProtKB-UniRule"/>
</dbReference>
<dbReference type="GO" id="GO:0046854">
    <property type="term" value="P:phosphatidylinositol phosphate biosynthetic process"/>
    <property type="evidence" value="ECO:0007669"/>
    <property type="project" value="TreeGrafter"/>
</dbReference>
<dbReference type="EMBL" id="CALLCH030000017">
    <property type="protein sequence ID" value="CAI4217827.1"/>
    <property type="molecule type" value="Genomic_DNA"/>
</dbReference>
<feature type="region of interest" description="Disordered" evidence="2">
    <location>
        <begin position="124"/>
        <end position="160"/>
    </location>
</feature>
<feature type="compositionally biased region" description="Low complexity" evidence="2">
    <location>
        <begin position="49"/>
        <end position="75"/>
    </location>
</feature>
<comment type="caution">
    <text evidence="4">The sequence shown here is derived from an EMBL/GenBank/DDBJ whole genome shotgun (WGS) entry which is preliminary data.</text>
</comment>
<dbReference type="PROSITE" id="PS51455">
    <property type="entry name" value="PIPK"/>
    <property type="match status" value="1"/>
</dbReference>
<feature type="compositionally biased region" description="Basic and acidic residues" evidence="2">
    <location>
        <begin position="139"/>
        <end position="149"/>
    </location>
</feature>
<protein>
    <recommendedName>
        <fullName evidence="3">PIPK domain-containing protein</fullName>
    </recommendedName>
</protein>
<dbReference type="SMART" id="SM00330">
    <property type="entry name" value="PIPKc"/>
    <property type="match status" value="1"/>
</dbReference>
<dbReference type="GO" id="GO:0005886">
    <property type="term" value="C:plasma membrane"/>
    <property type="evidence" value="ECO:0007669"/>
    <property type="project" value="TreeGrafter"/>
</dbReference>
<keyword evidence="1" id="KW-0067">ATP-binding</keyword>
<dbReference type="SUPFAM" id="SSF56104">
    <property type="entry name" value="SAICAR synthase-like"/>
    <property type="match status" value="1"/>
</dbReference>
<evidence type="ECO:0000313" key="5">
    <source>
        <dbReference type="Proteomes" id="UP000838763"/>
    </source>
</evidence>
<sequence length="420" mass="46811">MPAYQPDGNDSIYNSAPHIINLDPGRLGLVSDKHISLDGSDIQSAARPDTTNASFDDTSSSTASSSSRSDLSDASLPRPMNGNSIRTRQTSMTSITNGQAVQPGFSADHSKPLANGTATLADRTMPSTAHHQQPRAMHPNHENRASMRTDEDDTELETTPTLAQRHTLEVPRKQPRGSRDGADAAFASGRFSPTMSTGPGPAASVRRASLSLARRATRSIQSDLPRDEIAPDEDALHWAEVYRQRRASKKRRREEEDDDKVLVGTKVDEHHVNWVTAYNMLTGIRVSVSRTNAKLDRELTDADFQAKQKSTFDILDPADYLMSLTGKYILSELGSPGKSGSFFYFSRDYKYIIKTIHHAEHKFLRKILKDYYQHVRENPNTLLSQFYGLHRVKMPYGKKIHFVVMNNLFPLTATSTKPTI</sequence>
<organism evidence="4 5">
    <name type="scientific">Parascedosporium putredinis</name>
    <dbReference type="NCBI Taxonomy" id="1442378"/>
    <lineage>
        <taxon>Eukaryota</taxon>
        <taxon>Fungi</taxon>
        <taxon>Dikarya</taxon>
        <taxon>Ascomycota</taxon>
        <taxon>Pezizomycotina</taxon>
        <taxon>Sordariomycetes</taxon>
        <taxon>Hypocreomycetidae</taxon>
        <taxon>Microascales</taxon>
        <taxon>Microascaceae</taxon>
        <taxon>Parascedosporium</taxon>
    </lineage>
</organism>
<keyword evidence="1" id="KW-0418">Kinase</keyword>
<feature type="region of interest" description="Disordered" evidence="2">
    <location>
        <begin position="41"/>
        <end position="89"/>
    </location>
</feature>
<evidence type="ECO:0000256" key="2">
    <source>
        <dbReference type="SAM" id="MobiDB-lite"/>
    </source>
</evidence>
<dbReference type="InterPro" id="IPR002498">
    <property type="entry name" value="PInositol-4-P-4/5-kinase_core"/>
</dbReference>
<keyword evidence="1" id="KW-0808">Transferase</keyword>
<dbReference type="PANTHER" id="PTHR23086:SF8">
    <property type="entry name" value="PHOSPHATIDYLINOSITOL 5-PHOSPHATE 4-KINASE, ISOFORM A"/>
    <property type="match status" value="1"/>
</dbReference>
<keyword evidence="5" id="KW-1185">Reference proteome</keyword>
<reference evidence="4" key="1">
    <citation type="submission" date="2022-11" db="EMBL/GenBank/DDBJ databases">
        <authorList>
            <person name="Scott C."/>
            <person name="Bruce N."/>
        </authorList>
    </citation>
    <scope>NUCLEOTIDE SEQUENCE</scope>
</reference>
<dbReference type="PANTHER" id="PTHR23086">
    <property type="entry name" value="PHOSPHATIDYLINOSITOL-4-PHOSPHATE 5-KINASE"/>
    <property type="match status" value="1"/>
</dbReference>
<feature type="domain" description="PIPK" evidence="3">
    <location>
        <begin position="231"/>
        <end position="420"/>
    </location>
</feature>
<keyword evidence="1" id="KW-0547">Nucleotide-binding</keyword>
<dbReference type="GO" id="GO:0016308">
    <property type="term" value="F:1-phosphatidylinositol-4-phosphate 5-kinase activity"/>
    <property type="evidence" value="ECO:0007669"/>
    <property type="project" value="TreeGrafter"/>
</dbReference>
<evidence type="ECO:0000313" key="4">
    <source>
        <dbReference type="EMBL" id="CAI4217827.1"/>
    </source>
</evidence>
<accession>A0A9P1MDZ1</accession>
<dbReference type="OrthoDB" id="20783at2759"/>
<dbReference type="InterPro" id="IPR027484">
    <property type="entry name" value="PInositol-4-P-5-kinase_N"/>
</dbReference>
<dbReference type="AlphaFoldDB" id="A0A9P1MDZ1"/>
<dbReference type="Gene3D" id="3.30.800.10">
    <property type="entry name" value="Phosphatidylinositol Phosphate Kinase II Beta"/>
    <property type="match status" value="1"/>
</dbReference>
<dbReference type="InterPro" id="IPR023610">
    <property type="entry name" value="PInositol-4/5-P-5/4-kinase"/>
</dbReference>
<evidence type="ECO:0000259" key="3">
    <source>
        <dbReference type="PROSITE" id="PS51455"/>
    </source>
</evidence>
<dbReference type="Pfam" id="PF01504">
    <property type="entry name" value="PIP5K"/>
    <property type="match status" value="1"/>
</dbReference>
<name>A0A9P1MDZ1_9PEZI</name>
<evidence type="ECO:0000256" key="1">
    <source>
        <dbReference type="PROSITE-ProRule" id="PRU00781"/>
    </source>
</evidence>
<gene>
    <name evidence="4" type="ORF">PPNO1_LOCUS7427</name>
</gene>